<dbReference type="EMBL" id="BSPQ01000019">
    <property type="protein sequence ID" value="GLS92161.1"/>
    <property type="molecule type" value="Genomic_DNA"/>
</dbReference>
<keyword evidence="1" id="KW-0472">Membrane</keyword>
<dbReference type="InterPro" id="IPR021249">
    <property type="entry name" value="DUF2788"/>
</dbReference>
<gene>
    <name evidence="2" type="ORF">GCM10007916_32310</name>
</gene>
<keyword evidence="1" id="KW-1133">Transmembrane helix</keyword>
<keyword evidence="3" id="KW-1185">Reference proteome</keyword>
<dbReference type="Proteomes" id="UP001157353">
    <property type="component" value="Unassembled WGS sequence"/>
</dbReference>
<evidence type="ECO:0000313" key="3">
    <source>
        <dbReference type="Proteomes" id="UP001157353"/>
    </source>
</evidence>
<keyword evidence="1" id="KW-0812">Transmembrane</keyword>
<accession>A0ABQ6E582</accession>
<organism evidence="2 3">
    <name type="scientific">Psychromonas marina</name>
    <dbReference type="NCBI Taxonomy" id="88364"/>
    <lineage>
        <taxon>Bacteria</taxon>
        <taxon>Pseudomonadati</taxon>
        <taxon>Pseudomonadota</taxon>
        <taxon>Gammaproteobacteria</taxon>
        <taxon>Alteromonadales</taxon>
        <taxon>Psychromonadaceae</taxon>
        <taxon>Psychromonas</taxon>
    </lineage>
</organism>
<evidence type="ECO:0000256" key="1">
    <source>
        <dbReference type="SAM" id="Phobius"/>
    </source>
</evidence>
<sequence>MLQQYTEQIETLGLYGFYLFLFILMGLSVQDVLKRSNVPKFGRNIVWAVLFFGCVGFVFKAVVEILWSTSHG</sequence>
<comment type="caution">
    <text evidence="2">The sequence shown here is derived from an EMBL/GenBank/DDBJ whole genome shotgun (WGS) entry which is preliminary data.</text>
</comment>
<protein>
    <submittedName>
        <fullName evidence="2">Membrane protein</fullName>
    </submittedName>
</protein>
<proteinExistence type="predicted"/>
<feature type="transmembrane region" description="Helical" evidence="1">
    <location>
        <begin position="12"/>
        <end position="33"/>
    </location>
</feature>
<feature type="transmembrane region" description="Helical" evidence="1">
    <location>
        <begin position="45"/>
        <end position="67"/>
    </location>
</feature>
<dbReference type="Pfam" id="PF10981">
    <property type="entry name" value="DUF2788"/>
    <property type="match status" value="1"/>
</dbReference>
<name>A0ABQ6E582_9GAMM</name>
<reference evidence="3" key="1">
    <citation type="journal article" date="2019" name="Int. J. Syst. Evol. Microbiol.">
        <title>The Global Catalogue of Microorganisms (GCM) 10K type strain sequencing project: providing services to taxonomists for standard genome sequencing and annotation.</title>
        <authorList>
            <consortium name="The Broad Institute Genomics Platform"/>
            <consortium name="The Broad Institute Genome Sequencing Center for Infectious Disease"/>
            <person name="Wu L."/>
            <person name="Ma J."/>
        </authorList>
    </citation>
    <scope>NUCLEOTIDE SEQUENCE [LARGE SCALE GENOMIC DNA]</scope>
    <source>
        <strain evidence="3">NBRC 103166</strain>
    </source>
</reference>
<dbReference type="RefSeq" id="WP_284205255.1">
    <property type="nucleotide sequence ID" value="NZ_BSPQ01000019.1"/>
</dbReference>
<evidence type="ECO:0000313" key="2">
    <source>
        <dbReference type="EMBL" id="GLS92161.1"/>
    </source>
</evidence>